<accession>A0ABP8K124</accession>
<proteinExistence type="predicted"/>
<evidence type="ECO:0000313" key="1">
    <source>
        <dbReference type="EMBL" id="GAA4399002.1"/>
    </source>
</evidence>
<dbReference type="SUPFAM" id="SSF49478">
    <property type="entry name" value="Cna protein B-type domain"/>
    <property type="match status" value="1"/>
</dbReference>
<comment type="caution">
    <text evidence="1">The sequence shown here is derived from an EMBL/GenBank/DDBJ whole genome shotgun (WGS) entry which is preliminary data.</text>
</comment>
<dbReference type="PROSITE" id="PS51257">
    <property type="entry name" value="PROKAR_LIPOPROTEIN"/>
    <property type="match status" value="1"/>
</dbReference>
<dbReference type="Gene3D" id="2.60.40.10">
    <property type="entry name" value="Immunoglobulins"/>
    <property type="match status" value="1"/>
</dbReference>
<dbReference type="InterPro" id="IPR013783">
    <property type="entry name" value="Ig-like_fold"/>
</dbReference>
<sequence>MRATILFLYILILFSACKTEPGFFYNRNEFKGKVLLKDDYAETVSMPAPDAVIYLAMNEKAEPYLYKADTTDKDGNFTFSFAPSKTETVFLIARYIDKNGQTYQNSYQIDALPKNSATNEIELILSPVYKKNVIKVKIIDRINQREPVAKAEVLLFLNENHAKTYRESEPQGVIQRRTTNERGIAFFSDLEPGTYYVRAKLLTADGVAIAEENYSISTLSAAMSPNDITPFELQVSYPAIKATFLYQDGSGSLEPLAKVQAYLFTSNVQASSVMLTPPAPSGYVDQKEVGASGVVSFTGLTGTNYYLGAVVTLPGNVTVNYVSPVVRPSADVQRFKVN</sequence>
<evidence type="ECO:0000313" key="2">
    <source>
        <dbReference type="Proteomes" id="UP001500936"/>
    </source>
</evidence>
<keyword evidence="2" id="KW-1185">Reference proteome</keyword>
<protein>
    <recommendedName>
        <fullName evidence="3">Carboxypeptidase regulatory-like domain-containing protein</fullName>
    </recommendedName>
</protein>
<name>A0ABP8K124_9BACT</name>
<reference evidence="2" key="1">
    <citation type="journal article" date="2019" name="Int. J. Syst. Evol. Microbiol.">
        <title>The Global Catalogue of Microorganisms (GCM) 10K type strain sequencing project: providing services to taxonomists for standard genome sequencing and annotation.</title>
        <authorList>
            <consortium name="The Broad Institute Genomics Platform"/>
            <consortium name="The Broad Institute Genome Sequencing Center for Infectious Disease"/>
            <person name="Wu L."/>
            <person name="Ma J."/>
        </authorList>
    </citation>
    <scope>NUCLEOTIDE SEQUENCE [LARGE SCALE GENOMIC DNA]</scope>
    <source>
        <strain evidence="2">JCM 17925</strain>
    </source>
</reference>
<dbReference type="EMBL" id="BAABHB010000002">
    <property type="protein sequence ID" value="GAA4399002.1"/>
    <property type="molecule type" value="Genomic_DNA"/>
</dbReference>
<dbReference type="Proteomes" id="UP001500936">
    <property type="component" value="Unassembled WGS sequence"/>
</dbReference>
<evidence type="ECO:0008006" key="3">
    <source>
        <dbReference type="Google" id="ProtNLM"/>
    </source>
</evidence>
<gene>
    <name evidence="1" type="ORF">GCM10023187_10250</name>
</gene>
<organism evidence="1 2">
    <name type="scientific">Nibrella viscosa</name>
    <dbReference type="NCBI Taxonomy" id="1084524"/>
    <lineage>
        <taxon>Bacteria</taxon>
        <taxon>Pseudomonadati</taxon>
        <taxon>Bacteroidota</taxon>
        <taxon>Cytophagia</taxon>
        <taxon>Cytophagales</taxon>
        <taxon>Spirosomataceae</taxon>
        <taxon>Nibrella</taxon>
    </lineage>
</organism>